<gene>
    <name evidence="2" type="ORF">R5W23_003031</name>
</gene>
<protein>
    <submittedName>
        <fullName evidence="2">Uncharacterized protein</fullName>
    </submittedName>
</protein>
<keyword evidence="1" id="KW-0732">Signal</keyword>
<keyword evidence="3" id="KW-1185">Reference proteome</keyword>
<accession>A0ABU5EQZ7</accession>
<comment type="caution">
    <text evidence="2">The sequence shown here is derived from an EMBL/GenBank/DDBJ whole genome shotgun (WGS) entry which is preliminary data.</text>
</comment>
<dbReference type="Proteomes" id="UP001272242">
    <property type="component" value="Unassembled WGS sequence"/>
</dbReference>
<sequence length="210" mass="23112">MLRALVILATVAAALSAGAAPVPTHLMSKAPPVYHARTPGTRFVWDHKYSWTAPEETTVIITAADEQREGHLVTLDFIAGQREPAALQKLSASDRGLALVEYGGCKVDPPLWLLKLPIRPGEQWESTTSVQDEEQKFRHTVGKPEWVEVPAGRFHAVPVVQELLWAASDGDTEFKRPPETNWYAPGVGCVKTTITTSRTSVLRSVTHDKK</sequence>
<evidence type="ECO:0000313" key="2">
    <source>
        <dbReference type="EMBL" id="MDY3557766.1"/>
    </source>
</evidence>
<dbReference type="Gene3D" id="2.40.360.20">
    <property type="match status" value="1"/>
</dbReference>
<dbReference type="RefSeq" id="WP_320684797.1">
    <property type="nucleotide sequence ID" value="NZ_JAXBLV010000002.1"/>
</dbReference>
<organism evidence="2 3">
    <name type="scientific">Gemmata algarum</name>
    <dbReference type="NCBI Taxonomy" id="2975278"/>
    <lineage>
        <taxon>Bacteria</taxon>
        <taxon>Pseudomonadati</taxon>
        <taxon>Planctomycetota</taxon>
        <taxon>Planctomycetia</taxon>
        <taxon>Gemmatales</taxon>
        <taxon>Gemmataceae</taxon>
        <taxon>Gemmata</taxon>
    </lineage>
</organism>
<name>A0ABU5EQZ7_9BACT</name>
<evidence type="ECO:0000313" key="3">
    <source>
        <dbReference type="Proteomes" id="UP001272242"/>
    </source>
</evidence>
<evidence type="ECO:0000256" key="1">
    <source>
        <dbReference type="SAM" id="SignalP"/>
    </source>
</evidence>
<proteinExistence type="predicted"/>
<reference evidence="3" key="1">
    <citation type="journal article" date="2023" name="Mar. Drugs">
        <title>Gemmata algarum, a Novel Planctomycete Isolated from an Algal Mat, Displays Antimicrobial Activity.</title>
        <authorList>
            <person name="Kumar G."/>
            <person name="Kallscheuer N."/>
            <person name="Kashif M."/>
            <person name="Ahamad S."/>
            <person name="Jagadeeshwari U."/>
            <person name="Pannikurungottu S."/>
            <person name="Haufschild T."/>
            <person name="Kabuu M."/>
            <person name="Sasikala C."/>
            <person name="Jogler C."/>
            <person name="Ramana C."/>
        </authorList>
    </citation>
    <scope>NUCLEOTIDE SEQUENCE [LARGE SCALE GENOMIC DNA]</scope>
    <source>
        <strain evidence="3">JC673</strain>
    </source>
</reference>
<dbReference type="EMBL" id="JAXBLV010000002">
    <property type="protein sequence ID" value="MDY3557766.1"/>
    <property type="molecule type" value="Genomic_DNA"/>
</dbReference>
<feature type="chain" id="PRO_5045727544" evidence="1">
    <location>
        <begin position="20"/>
        <end position="210"/>
    </location>
</feature>
<feature type="signal peptide" evidence="1">
    <location>
        <begin position="1"/>
        <end position="19"/>
    </location>
</feature>